<gene>
    <name evidence="1" type="ORF">OMM_03245</name>
</gene>
<sequence>MLVTNIFLQIQYNSARNILVQVLEEENMNKTFLAVLVTACMLWISGAYAMDPICDDEMSGIFGATGVDIFIAGTLEIQTSFNDFKYRDDDGVSGTSGGYLWLDGGGSPSHFYVSITDSKLTLDVGTAGASGLEVNGVANAVSPNTSFIKIGLPTLGISTAMADLNLKFANDSGTENGSMGIITTSLMQISIPQTPDALYISAH</sequence>
<comment type="caution">
    <text evidence="1">The sequence shown here is derived from an EMBL/GenBank/DDBJ whole genome shotgun (WGS) entry which is preliminary data.</text>
</comment>
<evidence type="ECO:0000313" key="1">
    <source>
        <dbReference type="EMBL" id="ETR70432.1"/>
    </source>
</evidence>
<accession>A0A1V1P6C9</accession>
<reference evidence="2" key="1">
    <citation type="submission" date="2012-11" db="EMBL/GenBank/DDBJ databases">
        <authorList>
            <person name="Lucero-Rivera Y.E."/>
            <person name="Tovar-Ramirez D."/>
        </authorList>
    </citation>
    <scope>NUCLEOTIDE SEQUENCE [LARGE SCALE GENOMIC DNA]</scope>
    <source>
        <strain evidence="2">Araruama</strain>
    </source>
</reference>
<proteinExistence type="predicted"/>
<dbReference type="AlphaFoldDB" id="A0A1V1P6C9"/>
<name>A0A1V1P6C9_9BACT</name>
<dbReference type="EMBL" id="ATBP01000424">
    <property type="protein sequence ID" value="ETR70432.1"/>
    <property type="molecule type" value="Genomic_DNA"/>
</dbReference>
<dbReference type="Proteomes" id="UP000189670">
    <property type="component" value="Unassembled WGS sequence"/>
</dbReference>
<protein>
    <submittedName>
        <fullName evidence="1">Uncharacterized protein</fullName>
    </submittedName>
</protein>
<evidence type="ECO:0000313" key="2">
    <source>
        <dbReference type="Proteomes" id="UP000189670"/>
    </source>
</evidence>
<organism evidence="1 2">
    <name type="scientific">Candidatus Magnetoglobus multicellularis str. Araruama</name>
    <dbReference type="NCBI Taxonomy" id="890399"/>
    <lineage>
        <taxon>Bacteria</taxon>
        <taxon>Pseudomonadati</taxon>
        <taxon>Thermodesulfobacteriota</taxon>
        <taxon>Desulfobacteria</taxon>
        <taxon>Desulfobacterales</taxon>
        <taxon>Desulfobacteraceae</taxon>
        <taxon>Candidatus Magnetoglobus</taxon>
    </lineage>
</organism>